<dbReference type="SUPFAM" id="SSF54593">
    <property type="entry name" value="Glyoxalase/Bleomycin resistance protein/Dihydroxybiphenyl dioxygenase"/>
    <property type="match status" value="1"/>
</dbReference>
<dbReference type="RefSeq" id="WP_036734144.1">
    <property type="nucleotide sequence ID" value="NZ_FNNA01000002.1"/>
</dbReference>
<dbReference type="AlphaFoldDB" id="A0A1H2YJU9"/>
<dbReference type="Gene3D" id="3.10.180.10">
    <property type="entry name" value="2,3-Dihydroxybiphenyl 1,2-Dioxygenase, domain 1"/>
    <property type="match status" value="1"/>
</dbReference>
<accession>A0A1H2YJU9</accession>
<reference evidence="3" key="1">
    <citation type="submission" date="2016-10" db="EMBL/GenBank/DDBJ databases">
        <authorList>
            <person name="Varghese N."/>
            <person name="Submissions S."/>
        </authorList>
    </citation>
    <scope>NUCLEOTIDE SEQUENCE [LARGE SCALE GENOMIC DNA]</scope>
    <source>
        <strain evidence="3">DSM 29303</strain>
    </source>
</reference>
<dbReference type="InterPro" id="IPR037523">
    <property type="entry name" value="VOC_core"/>
</dbReference>
<dbReference type="STRING" id="1545044.SAMN05444276_102887"/>
<dbReference type="InterPro" id="IPR029068">
    <property type="entry name" value="Glyas_Bleomycin-R_OHBP_Dase"/>
</dbReference>
<dbReference type="Proteomes" id="UP000182944">
    <property type="component" value="Unassembled WGS sequence"/>
</dbReference>
<protein>
    <recommendedName>
        <fullName evidence="1">VOC domain-containing protein</fullName>
    </recommendedName>
</protein>
<organism evidence="2 3">
    <name type="scientific">Paracoccus sanguinis</name>
    <dbReference type="NCBI Taxonomy" id="1545044"/>
    <lineage>
        <taxon>Bacteria</taxon>
        <taxon>Pseudomonadati</taxon>
        <taxon>Pseudomonadota</taxon>
        <taxon>Alphaproteobacteria</taxon>
        <taxon>Rhodobacterales</taxon>
        <taxon>Paracoccaceae</taxon>
        <taxon>Paracoccus</taxon>
    </lineage>
</organism>
<evidence type="ECO:0000259" key="1">
    <source>
        <dbReference type="PROSITE" id="PS51819"/>
    </source>
</evidence>
<dbReference type="OrthoDB" id="9798201at2"/>
<dbReference type="EMBL" id="FNNA01000002">
    <property type="protein sequence ID" value="SDX05532.1"/>
    <property type="molecule type" value="Genomic_DNA"/>
</dbReference>
<dbReference type="Pfam" id="PF18029">
    <property type="entry name" value="Glyoxalase_6"/>
    <property type="match status" value="1"/>
</dbReference>
<evidence type="ECO:0000313" key="2">
    <source>
        <dbReference type="EMBL" id="SDX05532.1"/>
    </source>
</evidence>
<sequence>MTVLRIIPNLTAPDPAALGRFWAEVLGLAPVMDHGWIVTLAGGPRTAGKTAQLSLAAEGGAGTPVPAVSIEVDDLDACHARALAAGGTVTHGPVAEDWGVRRFFLRDPAGNLVNLLSHR</sequence>
<dbReference type="InterPro" id="IPR041581">
    <property type="entry name" value="Glyoxalase_6"/>
</dbReference>
<gene>
    <name evidence="2" type="ORF">SAMN05444276_102887</name>
</gene>
<proteinExistence type="predicted"/>
<feature type="domain" description="VOC" evidence="1">
    <location>
        <begin position="2"/>
        <end position="118"/>
    </location>
</feature>
<dbReference type="PROSITE" id="PS51819">
    <property type="entry name" value="VOC"/>
    <property type="match status" value="1"/>
</dbReference>
<evidence type="ECO:0000313" key="3">
    <source>
        <dbReference type="Proteomes" id="UP000182944"/>
    </source>
</evidence>
<name>A0A1H2YJU9_9RHOB</name>
<keyword evidence="3" id="KW-1185">Reference proteome</keyword>